<feature type="non-terminal residue" evidence="2">
    <location>
        <position position="21"/>
    </location>
</feature>
<name>A0A392W1P0_9FABA</name>
<accession>A0A392W1P0</accession>
<evidence type="ECO:0000256" key="1">
    <source>
        <dbReference type="SAM" id="MobiDB-lite"/>
    </source>
</evidence>
<comment type="caution">
    <text evidence="2">The sequence shown here is derived from an EMBL/GenBank/DDBJ whole genome shotgun (WGS) entry which is preliminary data.</text>
</comment>
<evidence type="ECO:0000313" key="3">
    <source>
        <dbReference type="Proteomes" id="UP000265520"/>
    </source>
</evidence>
<sequence>MVRRAGSSVSDELPAIPALTD</sequence>
<organism evidence="2 3">
    <name type="scientific">Trifolium medium</name>
    <dbReference type="NCBI Taxonomy" id="97028"/>
    <lineage>
        <taxon>Eukaryota</taxon>
        <taxon>Viridiplantae</taxon>
        <taxon>Streptophyta</taxon>
        <taxon>Embryophyta</taxon>
        <taxon>Tracheophyta</taxon>
        <taxon>Spermatophyta</taxon>
        <taxon>Magnoliopsida</taxon>
        <taxon>eudicotyledons</taxon>
        <taxon>Gunneridae</taxon>
        <taxon>Pentapetalae</taxon>
        <taxon>rosids</taxon>
        <taxon>fabids</taxon>
        <taxon>Fabales</taxon>
        <taxon>Fabaceae</taxon>
        <taxon>Papilionoideae</taxon>
        <taxon>50 kb inversion clade</taxon>
        <taxon>NPAAA clade</taxon>
        <taxon>Hologalegina</taxon>
        <taxon>IRL clade</taxon>
        <taxon>Trifolieae</taxon>
        <taxon>Trifolium</taxon>
    </lineage>
</organism>
<proteinExistence type="predicted"/>
<evidence type="ECO:0000313" key="2">
    <source>
        <dbReference type="EMBL" id="MCI93602.1"/>
    </source>
</evidence>
<dbReference type="AlphaFoldDB" id="A0A392W1P0"/>
<dbReference type="Proteomes" id="UP000265520">
    <property type="component" value="Unassembled WGS sequence"/>
</dbReference>
<feature type="region of interest" description="Disordered" evidence="1">
    <location>
        <begin position="1"/>
        <end position="21"/>
    </location>
</feature>
<reference evidence="2 3" key="1">
    <citation type="journal article" date="2018" name="Front. Plant Sci.">
        <title>Red Clover (Trifolium pratense) and Zigzag Clover (T. medium) - A Picture of Genomic Similarities and Differences.</title>
        <authorList>
            <person name="Dluhosova J."/>
            <person name="Istvanek J."/>
            <person name="Nedelnik J."/>
            <person name="Repkova J."/>
        </authorList>
    </citation>
    <scope>NUCLEOTIDE SEQUENCE [LARGE SCALE GENOMIC DNA]</scope>
    <source>
        <strain evidence="3">cv. 10/8</strain>
        <tissue evidence="2">Leaf</tissue>
    </source>
</reference>
<keyword evidence="3" id="KW-1185">Reference proteome</keyword>
<protein>
    <submittedName>
        <fullName evidence="2">Uncharacterized protein</fullName>
    </submittedName>
</protein>
<dbReference type="EMBL" id="LXQA011333416">
    <property type="protein sequence ID" value="MCI93602.1"/>
    <property type="molecule type" value="Genomic_DNA"/>
</dbReference>